<dbReference type="InterPro" id="IPR031176">
    <property type="entry name" value="ELL/occludin"/>
</dbReference>
<dbReference type="Pfam" id="PF10390">
    <property type="entry name" value="ELL"/>
    <property type="match status" value="1"/>
</dbReference>
<dbReference type="PROSITE" id="PS51980">
    <property type="entry name" value="OCEL"/>
    <property type="match status" value="1"/>
</dbReference>
<evidence type="ECO:0000256" key="8">
    <source>
        <dbReference type="SAM" id="MobiDB-lite"/>
    </source>
</evidence>
<dbReference type="GO" id="GO:0006368">
    <property type="term" value="P:transcription elongation by RNA polymerase II"/>
    <property type="evidence" value="ECO:0007669"/>
    <property type="project" value="InterPro"/>
</dbReference>
<reference evidence="10" key="2">
    <citation type="submission" date="2023-04" db="EMBL/GenBank/DDBJ databases">
        <authorList>
            <person name="Bu L."/>
            <person name="Lu L."/>
            <person name="Laidemitt M.R."/>
            <person name="Zhang S.M."/>
            <person name="Mutuku M."/>
            <person name="Mkoji G."/>
            <person name="Steinauer M."/>
            <person name="Loker E.S."/>
        </authorList>
    </citation>
    <scope>NUCLEOTIDE SEQUENCE</scope>
    <source>
        <strain evidence="10">KasaAsao</strain>
        <tissue evidence="10">Whole Snail</tissue>
    </source>
</reference>
<feature type="compositionally biased region" description="Basic and acidic residues" evidence="8">
    <location>
        <begin position="385"/>
        <end position="396"/>
    </location>
</feature>
<accession>A0AAD8AY49</accession>
<feature type="coiled-coil region" evidence="7">
    <location>
        <begin position="458"/>
        <end position="485"/>
    </location>
</feature>
<comment type="caution">
    <text evidence="10">The sequence shown here is derived from an EMBL/GenBank/DDBJ whole genome shotgun (WGS) entry which is preliminary data.</text>
</comment>
<feature type="compositionally biased region" description="Polar residues" evidence="8">
    <location>
        <begin position="217"/>
        <end position="244"/>
    </location>
</feature>
<dbReference type="SUPFAM" id="SSF144292">
    <property type="entry name" value="occludin/ELL-like"/>
    <property type="match status" value="1"/>
</dbReference>
<keyword evidence="4" id="KW-0804">Transcription</keyword>
<dbReference type="InterPro" id="IPR019464">
    <property type="entry name" value="ELL_N"/>
</dbReference>
<dbReference type="Pfam" id="PF07303">
    <property type="entry name" value="Occludin_ELL"/>
    <property type="match status" value="1"/>
</dbReference>
<organism evidence="10 11">
    <name type="scientific">Biomphalaria pfeifferi</name>
    <name type="common">Bloodfluke planorb</name>
    <name type="synonym">Freshwater snail</name>
    <dbReference type="NCBI Taxonomy" id="112525"/>
    <lineage>
        <taxon>Eukaryota</taxon>
        <taxon>Metazoa</taxon>
        <taxon>Spiralia</taxon>
        <taxon>Lophotrochozoa</taxon>
        <taxon>Mollusca</taxon>
        <taxon>Gastropoda</taxon>
        <taxon>Heterobranchia</taxon>
        <taxon>Euthyneura</taxon>
        <taxon>Panpulmonata</taxon>
        <taxon>Hygrophila</taxon>
        <taxon>Lymnaeoidea</taxon>
        <taxon>Planorbidae</taxon>
        <taxon>Biomphalaria</taxon>
    </lineage>
</organism>
<feature type="compositionally biased region" description="Low complexity" evidence="8">
    <location>
        <begin position="153"/>
        <end position="216"/>
    </location>
</feature>
<evidence type="ECO:0000256" key="3">
    <source>
        <dbReference type="ARBA" id="ARBA00023015"/>
    </source>
</evidence>
<dbReference type="GO" id="GO:0003746">
    <property type="term" value="F:translation elongation factor activity"/>
    <property type="evidence" value="ECO:0007669"/>
    <property type="project" value="UniProtKB-KW"/>
</dbReference>
<evidence type="ECO:0000256" key="5">
    <source>
        <dbReference type="ARBA" id="ARBA00023242"/>
    </source>
</evidence>
<dbReference type="GO" id="GO:0008023">
    <property type="term" value="C:transcription elongation factor complex"/>
    <property type="evidence" value="ECO:0007669"/>
    <property type="project" value="InterPro"/>
</dbReference>
<feature type="region of interest" description="Disordered" evidence="8">
    <location>
        <begin position="133"/>
        <end position="244"/>
    </location>
</feature>
<comment type="similarity">
    <text evidence="2 6">Belongs to the ELL/occludin family.</text>
</comment>
<gene>
    <name evidence="10" type="ORF">Bpfe_026030</name>
</gene>
<evidence type="ECO:0000259" key="9">
    <source>
        <dbReference type="PROSITE" id="PS51980"/>
    </source>
</evidence>
<keyword evidence="11" id="KW-1185">Reference proteome</keyword>
<evidence type="ECO:0000313" key="11">
    <source>
        <dbReference type="Proteomes" id="UP001233172"/>
    </source>
</evidence>
<feature type="region of interest" description="Disordered" evidence="8">
    <location>
        <begin position="344"/>
        <end position="430"/>
    </location>
</feature>
<evidence type="ECO:0000313" key="10">
    <source>
        <dbReference type="EMBL" id="KAK0044530.1"/>
    </source>
</evidence>
<dbReference type="EMBL" id="JASAOG010000196">
    <property type="protein sequence ID" value="KAK0044530.1"/>
    <property type="molecule type" value="Genomic_DNA"/>
</dbReference>
<keyword evidence="10" id="KW-0251">Elongation factor</keyword>
<evidence type="ECO:0000256" key="4">
    <source>
        <dbReference type="ARBA" id="ARBA00023163"/>
    </source>
</evidence>
<feature type="compositionally biased region" description="Basic residues" evidence="8">
    <location>
        <begin position="141"/>
        <end position="151"/>
    </location>
</feature>
<name>A0AAD8AY49_BIOPF</name>
<dbReference type="GO" id="GO:0032968">
    <property type="term" value="P:positive regulation of transcription elongation by RNA polymerase II"/>
    <property type="evidence" value="ECO:0007669"/>
    <property type="project" value="TreeGrafter"/>
</dbReference>
<feature type="domain" description="OCEL" evidence="9">
    <location>
        <begin position="429"/>
        <end position="538"/>
    </location>
</feature>
<dbReference type="Gene3D" id="1.10.10.2670">
    <property type="entry name" value="E3 ubiquitin-protein ligase"/>
    <property type="match status" value="1"/>
</dbReference>
<sequence length="547" mass="61356">MATLMEGREYGLASNALSEENKTVVHFKLTDTALKTLEHYSRNKNGRATIKFNGGTGIIKIPSFGNQPERIFQLSLSAISGDPNGSFDCINQNSKSLTSLGTMQHRVSVNATDDVFDRTRAKMTMAEEESKKVCTKEIKPSGRHIGKKVKKVLPPGSLKIPPPLSKSSSNTKSFTTSSGASRQSFGGSSSLSSLSTSSPMSSSMVSPSSSAVGQSRHSPTPNSILSVSKAPSVNSTNQSRVLTSTITKQSSGAINMPYRDRIIHLLALKPYKKPELILRLQKDGIREKDKNSLGTVLQQVATLSRDNSYILSRGAWADVRLDWPFYTEQDRVLLKKNLQLESRAAPTSPAVSPASNPESPGNTQKRPVEEAEDSAANPNKKKRIAHTDRRQVEERPVSVVKPTLNQQSSPTANRENLDGANEDNNTENPDYISKFIKIEDSDQRQQYKQEFNREYVEYRELHKEVDEVARKFQKLRSQINETEEGTRDFEMLKKQVLEEYEAQKSDPKFMEKKQRMDYLHQKLGHIKRLIHEYDQRIDAITNSYRFA</sequence>
<keyword evidence="3" id="KW-0805">Transcription regulation</keyword>
<evidence type="ECO:0000256" key="7">
    <source>
        <dbReference type="SAM" id="Coils"/>
    </source>
</evidence>
<comment type="subcellular location">
    <subcellularLocation>
        <location evidence="1">Nucleus</location>
    </subcellularLocation>
</comment>
<dbReference type="PANTHER" id="PTHR23288">
    <property type="entry name" value="OCCLUDIN AND RNA POLYMERASE II ELONGATION FACTOR ELL"/>
    <property type="match status" value="1"/>
</dbReference>
<reference evidence="10" key="1">
    <citation type="journal article" date="2023" name="PLoS Negl. Trop. Dis.">
        <title>A genome sequence for Biomphalaria pfeifferi, the major vector snail for the human-infecting parasite Schistosoma mansoni.</title>
        <authorList>
            <person name="Bu L."/>
            <person name="Lu L."/>
            <person name="Laidemitt M.R."/>
            <person name="Zhang S.M."/>
            <person name="Mutuku M."/>
            <person name="Mkoji G."/>
            <person name="Steinauer M."/>
            <person name="Loker E.S."/>
        </authorList>
    </citation>
    <scope>NUCLEOTIDE SEQUENCE</scope>
    <source>
        <strain evidence="10">KasaAsao</strain>
    </source>
</reference>
<dbReference type="Gene3D" id="6.10.140.340">
    <property type="match status" value="1"/>
</dbReference>
<dbReference type="InterPro" id="IPR042065">
    <property type="entry name" value="E3_ELL-like"/>
</dbReference>
<dbReference type="PANTHER" id="PTHR23288:SF17">
    <property type="entry name" value="RNA POLYMERASE II ELONGATION FACTOR ELL"/>
    <property type="match status" value="1"/>
</dbReference>
<dbReference type="InterPro" id="IPR036390">
    <property type="entry name" value="WH_DNA-bd_sf"/>
</dbReference>
<dbReference type="AlphaFoldDB" id="A0AAD8AY49"/>
<dbReference type="Proteomes" id="UP001233172">
    <property type="component" value="Unassembled WGS sequence"/>
</dbReference>
<feature type="compositionally biased region" description="Low complexity" evidence="8">
    <location>
        <begin position="344"/>
        <end position="357"/>
    </location>
</feature>
<evidence type="ECO:0000256" key="2">
    <source>
        <dbReference type="ARBA" id="ARBA00009171"/>
    </source>
</evidence>
<dbReference type="GO" id="GO:0000987">
    <property type="term" value="F:cis-regulatory region sequence-specific DNA binding"/>
    <property type="evidence" value="ECO:0007669"/>
    <property type="project" value="TreeGrafter"/>
</dbReference>
<dbReference type="InterPro" id="IPR010844">
    <property type="entry name" value="Occludin_ELL"/>
</dbReference>
<proteinExistence type="inferred from homology"/>
<dbReference type="GO" id="GO:0042795">
    <property type="term" value="P:snRNA transcription by RNA polymerase II"/>
    <property type="evidence" value="ECO:0007669"/>
    <property type="project" value="TreeGrafter"/>
</dbReference>
<keyword evidence="5" id="KW-0539">Nucleus</keyword>
<keyword evidence="7" id="KW-0175">Coiled coil</keyword>
<keyword evidence="10" id="KW-0648">Protein biosynthesis</keyword>
<feature type="compositionally biased region" description="Polar residues" evidence="8">
    <location>
        <begin position="403"/>
        <end position="414"/>
    </location>
</feature>
<protein>
    <submittedName>
        <fullName evidence="10">RNA polymerase II elongation factor ELL2</fullName>
    </submittedName>
</protein>
<evidence type="ECO:0000256" key="6">
    <source>
        <dbReference type="PROSITE-ProRule" id="PRU01324"/>
    </source>
</evidence>
<dbReference type="SUPFAM" id="SSF46785">
    <property type="entry name" value="Winged helix' DNA-binding domain"/>
    <property type="match status" value="1"/>
</dbReference>
<evidence type="ECO:0000256" key="1">
    <source>
        <dbReference type="ARBA" id="ARBA00004123"/>
    </source>
</evidence>